<sequence length="226" mass="25281">MFTRSLKWITRGGWIADMPSRFPPAPHKDRIEAILAANHEQLGPQALAPEYDMPEAKFTPRDVSSPPFQGDLYAWLVMQRKPQTVVEFGSGFGVSGMYFGAGIESNGTGHLYSFEINDSWAAVAERSIAQLTQRFTLTRGAFEEHVTEVPGPIDIAFVDGIHTYDFVMQQWEILKPLMSPGGLVLFDDITYGQGMHEAWLEIGRSDDVVGAVEFRRNNRLGLAECR</sequence>
<evidence type="ECO:0008006" key="3">
    <source>
        <dbReference type="Google" id="ProtNLM"/>
    </source>
</evidence>
<accession>A0A2U9PV35</accession>
<dbReference type="SUPFAM" id="SSF53335">
    <property type="entry name" value="S-adenosyl-L-methionine-dependent methyltransferases"/>
    <property type="match status" value="1"/>
</dbReference>
<evidence type="ECO:0000313" key="1">
    <source>
        <dbReference type="EMBL" id="AWT55604.1"/>
    </source>
</evidence>
<dbReference type="GeneID" id="93459424"/>
<dbReference type="Pfam" id="PF13578">
    <property type="entry name" value="Methyltransf_24"/>
    <property type="match status" value="1"/>
</dbReference>
<evidence type="ECO:0000313" key="2">
    <source>
        <dbReference type="Proteomes" id="UP000011200"/>
    </source>
</evidence>
<dbReference type="InterPro" id="IPR029063">
    <property type="entry name" value="SAM-dependent_MTases_sf"/>
</dbReference>
<reference evidence="1 2" key="1">
    <citation type="journal article" date="2013" name="Genome Announc.">
        <title>Draft genome sequence of MKD8, a conjugal recipient Mycobacterium smegmatis strain.</title>
        <authorList>
            <person name="Gray T.A."/>
            <person name="Palumbo M.J."/>
            <person name="Derbyshire K.M."/>
        </authorList>
    </citation>
    <scope>NUCLEOTIDE SEQUENCE [LARGE SCALE GENOMIC DNA]</scope>
    <source>
        <strain evidence="1 2">MKD8</strain>
    </source>
</reference>
<name>A0A2U9PV35_MYCSE</name>
<dbReference type="Proteomes" id="UP000011200">
    <property type="component" value="Chromosome"/>
</dbReference>
<protein>
    <recommendedName>
        <fullName evidence="3">Methyltransferase</fullName>
    </recommendedName>
</protein>
<dbReference type="RefSeq" id="WP_003896140.1">
    <property type="nucleotide sequence ID" value="NZ_CP027541.1"/>
</dbReference>
<dbReference type="EMBL" id="CP027541">
    <property type="protein sequence ID" value="AWT55604.1"/>
    <property type="molecule type" value="Genomic_DNA"/>
</dbReference>
<proteinExistence type="predicted"/>
<dbReference type="PANTHER" id="PTHR43167">
    <property type="entry name" value="PUTATIVE (AFU_ORTHOLOGUE AFUA_6G01830)-RELATED"/>
    <property type="match status" value="1"/>
</dbReference>
<dbReference type="PANTHER" id="PTHR43167:SF1">
    <property type="entry name" value="PUTATIVE (AFU_ORTHOLOGUE AFUA_6G01830)-RELATED"/>
    <property type="match status" value="1"/>
</dbReference>
<dbReference type="AlphaFoldDB" id="A0A2U9PV35"/>
<gene>
    <name evidence="1" type="ORF">D806_046460</name>
</gene>
<dbReference type="Gene3D" id="3.40.50.150">
    <property type="entry name" value="Vaccinia Virus protein VP39"/>
    <property type="match status" value="1"/>
</dbReference>
<organism evidence="1 2">
    <name type="scientific">Mycolicibacterium smegmatis (strain MKD8)</name>
    <name type="common">Mycobacterium smegmatis</name>
    <dbReference type="NCBI Taxonomy" id="1214915"/>
    <lineage>
        <taxon>Bacteria</taxon>
        <taxon>Bacillati</taxon>
        <taxon>Actinomycetota</taxon>
        <taxon>Actinomycetes</taxon>
        <taxon>Mycobacteriales</taxon>
        <taxon>Mycobacteriaceae</taxon>
        <taxon>Mycolicibacterium</taxon>
    </lineage>
</organism>
<reference evidence="2" key="2">
    <citation type="submission" date="2018-03" db="EMBL/GenBank/DDBJ databases">
        <authorList>
            <person name="Derbyshire K."/>
            <person name="Gray T.A."/>
            <person name="Champion M."/>
        </authorList>
    </citation>
    <scope>NUCLEOTIDE SEQUENCE [LARGE SCALE GENOMIC DNA]</scope>
    <source>
        <strain evidence="2">MKD8</strain>
    </source>
</reference>